<dbReference type="SUPFAM" id="SSF56281">
    <property type="entry name" value="Metallo-hydrolase/oxidoreductase"/>
    <property type="match status" value="1"/>
</dbReference>
<dbReference type="InterPro" id="IPR001279">
    <property type="entry name" value="Metallo-B-lactamas"/>
</dbReference>
<proteinExistence type="predicted"/>
<feature type="region of interest" description="Disordered" evidence="1">
    <location>
        <begin position="1"/>
        <end position="25"/>
    </location>
</feature>
<sequence>MSDTSPVVRLRIPGTSLPEEGGLPPESNVWVVGDEESAIVVDAAHDHEAIARGLGDRELMAIVCTHGDADHVGAAAALADLTGTPVLLHPADGRLWEQVHPDREPDAPLLHGEVLVAGGIELRILHTPGHTPGGVCLYAPELGAVFTGDTLLADGPGATARFFSDLPTLAASVRDHLAVLPGETAVHPGRGESATVAEATARLDSWTAGGF</sequence>
<dbReference type="EMBL" id="JACHJO010000002">
    <property type="protein sequence ID" value="MBB6118915.1"/>
    <property type="molecule type" value="Genomic_DNA"/>
</dbReference>
<keyword evidence="4" id="KW-1185">Reference proteome</keyword>
<evidence type="ECO:0000313" key="4">
    <source>
        <dbReference type="Proteomes" id="UP000536604"/>
    </source>
</evidence>
<dbReference type="InterPro" id="IPR051453">
    <property type="entry name" value="MBL_Glyoxalase_II"/>
</dbReference>
<dbReference type="PANTHER" id="PTHR46233:SF4">
    <property type="entry name" value="METALLO-BETA-LACTAMASE DOMAIN-CONTAINING PROTEIN"/>
    <property type="match status" value="1"/>
</dbReference>
<comment type="caution">
    <text evidence="3">The sequence shown here is derived from an EMBL/GenBank/DDBJ whole genome shotgun (WGS) entry which is preliminary data.</text>
</comment>
<evidence type="ECO:0000259" key="2">
    <source>
        <dbReference type="SMART" id="SM00849"/>
    </source>
</evidence>
<dbReference type="InterPro" id="IPR036866">
    <property type="entry name" value="RibonucZ/Hydroxyglut_hydro"/>
</dbReference>
<name>A0A841IQJ4_9ACTN</name>
<reference evidence="3 4" key="1">
    <citation type="submission" date="2020-08" db="EMBL/GenBank/DDBJ databases">
        <title>Genomic Encyclopedia of Type Strains, Phase III (KMG-III): the genomes of soil and plant-associated and newly described type strains.</title>
        <authorList>
            <person name="Whitman W."/>
        </authorList>
    </citation>
    <scope>NUCLEOTIDE SEQUENCE [LARGE SCALE GENOMIC DNA]</scope>
    <source>
        <strain evidence="3 4">CECT 8712</strain>
    </source>
</reference>
<dbReference type="Proteomes" id="UP000536604">
    <property type="component" value="Unassembled WGS sequence"/>
</dbReference>
<organism evidence="3 4">
    <name type="scientific">Nocardiopsis algeriensis</name>
    <dbReference type="NCBI Taxonomy" id="1478215"/>
    <lineage>
        <taxon>Bacteria</taxon>
        <taxon>Bacillati</taxon>
        <taxon>Actinomycetota</taxon>
        <taxon>Actinomycetes</taxon>
        <taxon>Streptosporangiales</taxon>
        <taxon>Nocardiopsidaceae</taxon>
        <taxon>Nocardiopsis</taxon>
    </lineage>
</organism>
<accession>A0A841IQJ4</accession>
<dbReference type="PANTHER" id="PTHR46233">
    <property type="entry name" value="HYDROXYACYLGLUTATHIONE HYDROLASE GLOC"/>
    <property type="match status" value="1"/>
</dbReference>
<evidence type="ECO:0000313" key="3">
    <source>
        <dbReference type="EMBL" id="MBB6118915.1"/>
    </source>
</evidence>
<feature type="domain" description="Metallo-beta-lactamase" evidence="2">
    <location>
        <begin position="26"/>
        <end position="190"/>
    </location>
</feature>
<dbReference type="AlphaFoldDB" id="A0A841IQJ4"/>
<dbReference type="CDD" id="cd06262">
    <property type="entry name" value="metallo-hydrolase-like_MBL-fold"/>
    <property type="match status" value="1"/>
</dbReference>
<dbReference type="GO" id="GO:0016787">
    <property type="term" value="F:hydrolase activity"/>
    <property type="evidence" value="ECO:0007669"/>
    <property type="project" value="UniProtKB-KW"/>
</dbReference>
<dbReference type="Pfam" id="PF00753">
    <property type="entry name" value="Lactamase_B"/>
    <property type="match status" value="1"/>
</dbReference>
<dbReference type="RefSeq" id="WP_184287712.1">
    <property type="nucleotide sequence ID" value="NZ_JACHJO010000002.1"/>
</dbReference>
<keyword evidence="3" id="KW-0378">Hydrolase</keyword>
<gene>
    <name evidence="3" type="ORF">FHS13_000847</name>
</gene>
<protein>
    <submittedName>
        <fullName evidence="3">Glyoxylase-like metal-dependent hydrolase (Beta-lactamase superfamily II)</fullName>
    </submittedName>
</protein>
<dbReference type="SMART" id="SM00849">
    <property type="entry name" value="Lactamase_B"/>
    <property type="match status" value="1"/>
</dbReference>
<dbReference type="Gene3D" id="3.60.15.10">
    <property type="entry name" value="Ribonuclease Z/Hydroxyacylglutathione hydrolase-like"/>
    <property type="match status" value="1"/>
</dbReference>
<evidence type="ECO:0000256" key="1">
    <source>
        <dbReference type="SAM" id="MobiDB-lite"/>
    </source>
</evidence>